<feature type="compositionally biased region" description="Low complexity" evidence="1">
    <location>
        <begin position="40"/>
        <end position="57"/>
    </location>
</feature>
<dbReference type="Gramene" id="PNW88112">
    <property type="protein sequence ID" value="PNW88112"/>
    <property type="gene ID" value="CHLRE_01g014751v5"/>
</dbReference>
<evidence type="ECO:0000313" key="3">
    <source>
        <dbReference type="Proteomes" id="UP000006906"/>
    </source>
</evidence>
<dbReference type="RefSeq" id="XP_042928288.1">
    <property type="nucleotide sequence ID" value="XM_043058374.1"/>
</dbReference>
<dbReference type="CDD" id="cd14273">
    <property type="entry name" value="UBA_TAP-C_like"/>
    <property type="match status" value="1"/>
</dbReference>
<evidence type="ECO:0000256" key="1">
    <source>
        <dbReference type="SAM" id="MobiDB-lite"/>
    </source>
</evidence>
<dbReference type="Gene3D" id="1.10.8.10">
    <property type="entry name" value="DNA helicase RuvA subunit, C-terminal domain"/>
    <property type="match status" value="1"/>
</dbReference>
<sequence>MPPKTGAAKGGAKGGAKAKAAATPAKRRGKGMKAEEAAAEEVVQPEAANGAAGSSPSGAGGADGSSPLGVVHTTHTKAKAPALSKLNKAQKLSEFRNATGASEKVGLGCLADSQFDCEKAIGDFFTSGMADQAGSRGGRRAAEALYRRYKGAWRRNQRSR</sequence>
<keyword evidence="3" id="KW-1185">Reference proteome</keyword>
<dbReference type="OrthoDB" id="286637at2759"/>
<dbReference type="EMBL" id="CM008962">
    <property type="protein sequence ID" value="PNW88112.1"/>
    <property type="molecule type" value="Genomic_DNA"/>
</dbReference>
<dbReference type="Proteomes" id="UP000006906">
    <property type="component" value="Chromosome 1"/>
</dbReference>
<accession>A0A2K3E5N9</accession>
<organism evidence="2 3">
    <name type="scientific">Chlamydomonas reinhardtii</name>
    <name type="common">Chlamydomonas smithii</name>
    <dbReference type="NCBI Taxonomy" id="3055"/>
    <lineage>
        <taxon>Eukaryota</taxon>
        <taxon>Viridiplantae</taxon>
        <taxon>Chlorophyta</taxon>
        <taxon>core chlorophytes</taxon>
        <taxon>Chlorophyceae</taxon>
        <taxon>CS clade</taxon>
        <taxon>Chlamydomonadales</taxon>
        <taxon>Chlamydomonadaceae</taxon>
        <taxon>Chlamydomonas</taxon>
    </lineage>
</organism>
<feature type="region of interest" description="Disordered" evidence="1">
    <location>
        <begin position="1"/>
        <end position="82"/>
    </location>
</feature>
<name>A0A2K3E5N9_CHLRE</name>
<protein>
    <submittedName>
        <fullName evidence="2">Uncharacterized protein</fullName>
    </submittedName>
</protein>
<evidence type="ECO:0000313" key="2">
    <source>
        <dbReference type="EMBL" id="PNW88112.1"/>
    </source>
</evidence>
<dbReference type="AlphaFoldDB" id="A0A2K3E5N9"/>
<dbReference type="Pfam" id="PF14555">
    <property type="entry name" value="UBA_4"/>
    <property type="match status" value="1"/>
</dbReference>
<feature type="compositionally biased region" description="Low complexity" evidence="1">
    <location>
        <begin position="15"/>
        <end position="24"/>
    </location>
</feature>
<gene>
    <name evidence="2" type="ORF">CHLRE_01g014751v5</name>
</gene>
<dbReference type="InParanoid" id="A0A2K3E5N9"/>
<dbReference type="KEGG" id="cre:CHLRE_01g014751v5"/>
<reference evidence="2 3" key="1">
    <citation type="journal article" date="2007" name="Science">
        <title>The Chlamydomonas genome reveals the evolution of key animal and plant functions.</title>
        <authorList>
            <person name="Merchant S.S."/>
            <person name="Prochnik S.E."/>
            <person name="Vallon O."/>
            <person name="Harris E.H."/>
            <person name="Karpowicz S.J."/>
            <person name="Witman G.B."/>
            <person name="Terry A."/>
            <person name="Salamov A."/>
            <person name="Fritz-Laylin L.K."/>
            <person name="Marechal-Drouard L."/>
            <person name="Marshall W.F."/>
            <person name="Qu L.H."/>
            <person name="Nelson D.R."/>
            <person name="Sanderfoot A.A."/>
            <person name="Spalding M.H."/>
            <person name="Kapitonov V.V."/>
            <person name="Ren Q."/>
            <person name="Ferris P."/>
            <person name="Lindquist E."/>
            <person name="Shapiro H."/>
            <person name="Lucas S.M."/>
            <person name="Grimwood J."/>
            <person name="Schmutz J."/>
            <person name="Cardol P."/>
            <person name="Cerutti H."/>
            <person name="Chanfreau G."/>
            <person name="Chen C.L."/>
            <person name="Cognat V."/>
            <person name="Croft M.T."/>
            <person name="Dent R."/>
            <person name="Dutcher S."/>
            <person name="Fernandez E."/>
            <person name="Fukuzawa H."/>
            <person name="Gonzalez-Ballester D."/>
            <person name="Gonzalez-Halphen D."/>
            <person name="Hallmann A."/>
            <person name="Hanikenne M."/>
            <person name="Hippler M."/>
            <person name="Inwood W."/>
            <person name="Jabbari K."/>
            <person name="Kalanon M."/>
            <person name="Kuras R."/>
            <person name="Lefebvre P.A."/>
            <person name="Lemaire S.D."/>
            <person name="Lobanov A.V."/>
            <person name="Lohr M."/>
            <person name="Manuell A."/>
            <person name="Meier I."/>
            <person name="Mets L."/>
            <person name="Mittag M."/>
            <person name="Mittelmeier T."/>
            <person name="Moroney J.V."/>
            <person name="Moseley J."/>
            <person name="Napoli C."/>
            <person name="Nedelcu A.M."/>
            <person name="Niyogi K."/>
            <person name="Novoselov S.V."/>
            <person name="Paulsen I.T."/>
            <person name="Pazour G."/>
            <person name="Purton S."/>
            <person name="Ral J.P."/>
            <person name="Riano-Pachon D.M."/>
            <person name="Riekhof W."/>
            <person name="Rymarquis L."/>
            <person name="Schroda M."/>
            <person name="Stern D."/>
            <person name="Umen J."/>
            <person name="Willows R."/>
            <person name="Wilson N."/>
            <person name="Zimmer S.L."/>
            <person name="Allmer J."/>
            <person name="Balk J."/>
            <person name="Bisova K."/>
            <person name="Chen C.J."/>
            <person name="Elias M."/>
            <person name="Gendler K."/>
            <person name="Hauser C."/>
            <person name="Lamb M.R."/>
            <person name="Ledford H."/>
            <person name="Long J.C."/>
            <person name="Minagawa J."/>
            <person name="Page M.D."/>
            <person name="Pan J."/>
            <person name="Pootakham W."/>
            <person name="Roje S."/>
            <person name="Rose A."/>
            <person name="Stahlberg E."/>
            <person name="Terauchi A.M."/>
            <person name="Yang P."/>
            <person name="Ball S."/>
            <person name="Bowler C."/>
            <person name="Dieckmann C.L."/>
            <person name="Gladyshev V.N."/>
            <person name="Green P."/>
            <person name="Jorgensen R."/>
            <person name="Mayfield S."/>
            <person name="Mueller-Roeber B."/>
            <person name="Rajamani S."/>
            <person name="Sayre R.T."/>
            <person name="Brokstein P."/>
            <person name="Dubchak I."/>
            <person name="Goodstein D."/>
            <person name="Hornick L."/>
            <person name="Huang Y.W."/>
            <person name="Jhaveri J."/>
            <person name="Luo Y."/>
            <person name="Martinez D."/>
            <person name="Ngau W.C."/>
            <person name="Otillar B."/>
            <person name="Poliakov A."/>
            <person name="Porter A."/>
            <person name="Szajkowski L."/>
            <person name="Werner G."/>
            <person name="Zhou K."/>
            <person name="Grigoriev I.V."/>
            <person name="Rokhsar D.S."/>
            <person name="Grossman A.R."/>
        </authorList>
    </citation>
    <scope>NUCLEOTIDE SEQUENCE [LARGE SCALE GENOMIC DNA]</scope>
    <source>
        <strain evidence="3">CC-503</strain>
    </source>
</reference>
<dbReference type="GeneID" id="66051995"/>
<proteinExistence type="predicted"/>